<keyword evidence="1" id="KW-0597">Phosphoprotein</keyword>
<keyword evidence="3" id="KW-0540">Nuclease</keyword>
<evidence type="ECO:0000256" key="5">
    <source>
        <dbReference type="ARBA" id="ARBA00024207"/>
    </source>
</evidence>
<keyword evidence="4" id="KW-0378">Hydrolase</keyword>
<evidence type="ECO:0008006" key="8">
    <source>
        <dbReference type="Google" id="ProtNLM"/>
    </source>
</evidence>
<dbReference type="Gene3D" id="1.20.120.580">
    <property type="entry name" value="bsu32300-like"/>
    <property type="match status" value="1"/>
</dbReference>
<reference evidence="6 7" key="1">
    <citation type="submission" date="2018-05" db="EMBL/GenBank/DDBJ databases">
        <title>Isolation and characterization of genus Methanoculleus species and their viruses from deep sea marine sediment offshore southwestern Taiwan.</title>
        <authorList>
            <person name="Wei W.-H."/>
            <person name="Chen W.-C."/>
            <person name="Lai M.-C."/>
            <person name="Chen S.-C."/>
        </authorList>
    </citation>
    <scope>NUCLEOTIDE SEQUENCE [LARGE SCALE GENOMIC DNA]</scope>
    <source>
        <strain evidence="6 7">CWC-02</strain>
    </source>
</reference>
<evidence type="ECO:0000256" key="1">
    <source>
        <dbReference type="ARBA" id="ARBA00022553"/>
    </source>
</evidence>
<dbReference type="AlphaFoldDB" id="A0ABD4TBC7"/>
<comment type="similarity">
    <text evidence="5">Belongs to the HepT RNase toxin family.</text>
</comment>
<keyword evidence="7" id="KW-1185">Reference proteome</keyword>
<evidence type="ECO:0000256" key="4">
    <source>
        <dbReference type="ARBA" id="ARBA00022801"/>
    </source>
</evidence>
<accession>A0ABD4TBC7</accession>
<name>A0ABD4TBC7_9EURY</name>
<evidence type="ECO:0000313" key="7">
    <source>
        <dbReference type="Proteomes" id="UP001523230"/>
    </source>
</evidence>
<protein>
    <recommendedName>
        <fullName evidence="8">DUF86 domain-containing protein</fullName>
    </recommendedName>
</protein>
<keyword evidence="2" id="KW-1277">Toxin-antitoxin system</keyword>
<dbReference type="InterPro" id="IPR037038">
    <property type="entry name" value="HepT-like_sf"/>
</dbReference>
<dbReference type="InterPro" id="IPR008201">
    <property type="entry name" value="HepT-like"/>
</dbReference>
<dbReference type="EMBL" id="QFDM01000001">
    <property type="protein sequence ID" value="MCM2465211.1"/>
    <property type="molecule type" value="Genomic_DNA"/>
</dbReference>
<comment type="caution">
    <text evidence="6">The sequence shown here is derived from an EMBL/GenBank/DDBJ whole genome shotgun (WGS) entry which is preliminary data.</text>
</comment>
<gene>
    <name evidence="6" type="ORF">DIC75_02560</name>
</gene>
<sequence length="45" mass="5700">MAWFRNRLIHIYWDIDNDRIYDLLREDVGDIEQYLAEYIRALQRK</sequence>
<dbReference type="Pfam" id="PF01934">
    <property type="entry name" value="HepT-like"/>
    <property type="match status" value="1"/>
</dbReference>
<dbReference type="RefSeq" id="WP_284738347.1">
    <property type="nucleotide sequence ID" value="NZ_QFDM01000001.1"/>
</dbReference>
<proteinExistence type="inferred from homology"/>
<dbReference type="GO" id="GO:0016787">
    <property type="term" value="F:hydrolase activity"/>
    <property type="evidence" value="ECO:0007669"/>
    <property type="project" value="UniProtKB-KW"/>
</dbReference>
<dbReference type="Proteomes" id="UP001523230">
    <property type="component" value="Unassembled WGS sequence"/>
</dbReference>
<organism evidence="6 7">
    <name type="scientific">Methanoculleus oceani</name>
    <dbReference type="NCBI Taxonomy" id="2184756"/>
    <lineage>
        <taxon>Archaea</taxon>
        <taxon>Methanobacteriati</taxon>
        <taxon>Methanobacteriota</taxon>
        <taxon>Stenosarchaea group</taxon>
        <taxon>Methanomicrobia</taxon>
        <taxon>Methanomicrobiales</taxon>
        <taxon>Methanomicrobiaceae</taxon>
        <taxon>Methanoculleus</taxon>
    </lineage>
</organism>
<evidence type="ECO:0000313" key="6">
    <source>
        <dbReference type="EMBL" id="MCM2465211.1"/>
    </source>
</evidence>
<evidence type="ECO:0000256" key="3">
    <source>
        <dbReference type="ARBA" id="ARBA00022722"/>
    </source>
</evidence>
<evidence type="ECO:0000256" key="2">
    <source>
        <dbReference type="ARBA" id="ARBA00022649"/>
    </source>
</evidence>
<dbReference type="GO" id="GO:0004518">
    <property type="term" value="F:nuclease activity"/>
    <property type="evidence" value="ECO:0007669"/>
    <property type="project" value="UniProtKB-KW"/>
</dbReference>